<organism evidence="2 3">
    <name type="scientific">Metallosphaera yellowstonensis MK1</name>
    <dbReference type="NCBI Taxonomy" id="671065"/>
    <lineage>
        <taxon>Archaea</taxon>
        <taxon>Thermoproteota</taxon>
        <taxon>Thermoprotei</taxon>
        <taxon>Sulfolobales</taxon>
        <taxon>Sulfolobaceae</taxon>
        <taxon>Metallosphaera</taxon>
    </lineage>
</organism>
<gene>
    <name evidence="2" type="ORF">MetMK1DRAFT_00013780</name>
</gene>
<dbReference type="STRING" id="671065.MetMK1DRAFT_00013780"/>
<accession>H2C3Q3</accession>
<evidence type="ECO:0000313" key="2">
    <source>
        <dbReference type="EMBL" id="EHP70874.1"/>
    </source>
</evidence>
<dbReference type="AlphaFoldDB" id="H2C3Q3"/>
<dbReference type="Pfam" id="PF04014">
    <property type="entry name" value="MazE_antitoxin"/>
    <property type="match status" value="1"/>
</dbReference>
<dbReference type="SMART" id="SM00966">
    <property type="entry name" value="SpoVT_AbrB"/>
    <property type="match status" value="1"/>
</dbReference>
<name>H2C3Q3_9CREN</name>
<dbReference type="OrthoDB" id="40991at2157"/>
<dbReference type="GO" id="GO:0003677">
    <property type="term" value="F:DNA binding"/>
    <property type="evidence" value="ECO:0007669"/>
    <property type="project" value="InterPro"/>
</dbReference>
<dbReference type="RefSeq" id="WP_009071785.1">
    <property type="nucleotide sequence ID" value="NZ_JH597761.1"/>
</dbReference>
<proteinExistence type="predicted"/>
<protein>
    <submittedName>
        <fullName evidence="2">Phosphate uptake regulator</fullName>
    </submittedName>
</protein>
<dbReference type="eggNOG" id="arCOG00320">
    <property type="taxonomic scope" value="Archaea"/>
</dbReference>
<dbReference type="HOGENOM" id="CLU_896058_0_0_2"/>
<keyword evidence="3" id="KW-1185">Reference proteome</keyword>
<evidence type="ECO:0000259" key="1">
    <source>
        <dbReference type="SMART" id="SM00966"/>
    </source>
</evidence>
<sequence length="306" mass="35212">MSVRRLQKIKGGSYIISLPSDWVRKMGLDVKSGLKVYEVFDGLKIRPPNEAKNEKVIPLVDVEDVKYLVLTYYMQGIDRIVVRSPRVIPLEVKKELRELQLQAYGLEVESETFDSITFKVNVNVNADLESSFRAFTGKILSIMEDVQVMLERFSEEMRDDLLARLSILNKDYRLVIRQIALGVQKDDEITFMVYPKDVVLFAIAIRDLGRFLSHLSLFLKVIGAQEAKEMTQHFTVLKKLLHDSVQMFLTEDLSAMREIRSNFKKLERESPGTEAGKEVVKMGSYCVAMMDNAVNKSVRIFDFKVR</sequence>
<evidence type="ECO:0000313" key="3">
    <source>
        <dbReference type="Proteomes" id="UP000003980"/>
    </source>
</evidence>
<feature type="domain" description="SpoVT-AbrB" evidence="1">
    <location>
        <begin position="8"/>
        <end position="53"/>
    </location>
</feature>
<dbReference type="EMBL" id="JH597761">
    <property type="protein sequence ID" value="EHP70874.1"/>
    <property type="molecule type" value="Genomic_DNA"/>
</dbReference>
<reference evidence="2 3" key="1">
    <citation type="submission" date="2012-01" db="EMBL/GenBank/DDBJ databases">
        <title>Improved High-Quality Draft sequence of Metallosphaera yellowstonensis MK1.</title>
        <authorList>
            <consortium name="US DOE Joint Genome Institute"/>
            <person name="Lucas S."/>
            <person name="Han J."/>
            <person name="Cheng J.-F."/>
            <person name="Goodwin L."/>
            <person name="Pitluck S."/>
            <person name="Peters L."/>
            <person name="Teshima H."/>
            <person name="Detter J.C."/>
            <person name="Han C."/>
            <person name="Tapia R."/>
            <person name="Land M."/>
            <person name="Hauser L."/>
            <person name="Kyrpides N."/>
            <person name="Kozubal M."/>
            <person name="Macur R.E."/>
            <person name="Jay Z."/>
            <person name="Inskeep W."/>
            <person name="Woyke T."/>
        </authorList>
    </citation>
    <scope>NUCLEOTIDE SEQUENCE [LARGE SCALE GENOMIC DNA]</scope>
    <source>
        <strain evidence="2 3">MK1</strain>
    </source>
</reference>
<dbReference type="Proteomes" id="UP000003980">
    <property type="component" value="Unassembled WGS sequence"/>
</dbReference>
<dbReference type="InterPro" id="IPR007159">
    <property type="entry name" value="SpoVT-AbrB_dom"/>
</dbReference>